<accession>A0ACB5T384</accession>
<evidence type="ECO:0000313" key="2">
    <source>
        <dbReference type="Proteomes" id="UP001165064"/>
    </source>
</evidence>
<dbReference type="EMBL" id="BSXS01002910">
    <property type="protein sequence ID" value="GME80124.1"/>
    <property type="molecule type" value="Genomic_DNA"/>
</dbReference>
<keyword evidence="2" id="KW-1185">Reference proteome</keyword>
<organism evidence="1 2">
    <name type="scientific">Ambrosiozyma monospora</name>
    <name type="common">Yeast</name>
    <name type="synonym">Endomycopsis monosporus</name>
    <dbReference type="NCBI Taxonomy" id="43982"/>
    <lineage>
        <taxon>Eukaryota</taxon>
        <taxon>Fungi</taxon>
        <taxon>Dikarya</taxon>
        <taxon>Ascomycota</taxon>
        <taxon>Saccharomycotina</taxon>
        <taxon>Pichiomycetes</taxon>
        <taxon>Pichiales</taxon>
        <taxon>Pichiaceae</taxon>
        <taxon>Ambrosiozyma</taxon>
    </lineage>
</organism>
<gene>
    <name evidence="1" type="ORF">Amon02_000430100</name>
</gene>
<protein>
    <submittedName>
        <fullName evidence="1">Unnamed protein product</fullName>
    </submittedName>
</protein>
<sequence length="761" mass="85232">MSSLFESISSKISFMEKSGIVGSIESIYKCIQEKNILSDIGESYVTKQSLIPILNVYILSSLTSENHMDSKESHYFYEVIGLLTDGESSLNTLVKRSQTAKITDLSYVERSAAVAFGRDIKRVPRLKIFDLVCGIYNFAKDELSSIVSSGSLFVQDGLFGALFGLLMLWKNLLAASVIQNETKLRVYHDELLKWIEESRSAYKFSNLASLESCLNAFGADIELSKGSAMSLIWEHSRAIYPASEKAWLNYENLSAVAEQFDEVALQQFPENLDTVNSLRSAFLSLFGECLETVQLDEFESMLENLKLQISKLEEISSAFLNTRSHLLQNQFKLLLNLIDSSSTGSGKIEATSELLSLALLSGSSTSSLLKLGQSDMFKPYPRVFDDLWDLKSNDYVSYTKSLFNDELSKSLNAVAVEMPQVPGGKINELLSDLKLFGSSLVAHSPAMLKDQLITFKQLLLNWIGYVCSLHQSSTKDEISQEWKDFLASLNDESYTEESLFSFSKYLEESSLDSLNDVLKHYFAPGLLVLKGEINKGSLGKAWVIIGCGFIQLYVPSSAYDPAITDHVMYDNFLDLQRLNEDIRKSWVAIRTTISGDDHLHAEKLLPEIDNDKIPDKPRIYRSGDSVDSLFEEWSSFVDSSVGADHIETLLNAAAQFSNRSSSQIDTFERNASQFVLRLRDSFSRYADVNDILVGYIYSIKLGFELMFSETEDNKASKISSLWPTDISNVTDFTVLSSICLELKTVLKSASIDTTDVEKVFV</sequence>
<name>A0ACB5T384_AMBMO</name>
<evidence type="ECO:0000313" key="1">
    <source>
        <dbReference type="EMBL" id="GME80124.1"/>
    </source>
</evidence>
<reference evidence="1" key="1">
    <citation type="submission" date="2023-04" db="EMBL/GenBank/DDBJ databases">
        <title>Ambrosiozyma monospora NBRC 10751.</title>
        <authorList>
            <person name="Ichikawa N."/>
            <person name="Sato H."/>
            <person name="Tonouchi N."/>
        </authorList>
    </citation>
    <scope>NUCLEOTIDE SEQUENCE</scope>
    <source>
        <strain evidence="1">NBRC 10751</strain>
    </source>
</reference>
<comment type="caution">
    <text evidence="1">The sequence shown here is derived from an EMBL/GenBank/DDBJ whole genome shotgun (WGS) entry which is preliminary data.</text>
</comment>
<dbReference type="Proteomes" id="UP001165064">
    <property type="component" value="Unassembled WGS sequence"/>
</dbReference>
<proteinExistence type="predicted"/>